<reference evidence="2 3" key="1">
    <citation type="submission" date="2018-06" db="EMBL/GenBank/DDBJ databases">
        <authorList>
            <consortium name="Pathogen Informatics"/>
            <person name="Doyle S."/>
        </authorList>
    </citation>
    <scope>NUCLEOTIDE SEQUENCE [LARGE SCALE GENOMIC DNA]</scope>
    <source>
        <strain evidence="2 3">NCTC10588</strain>
    </source>
</reference>
<dbReference type="EMBL" id="UFYD01000001">
    <property type="protein sequence ID" value="STD02178.1"/>
    <property type="molecule type" value="Genomic_DNA"/>
</dbReference>
<proteinExistence type="predicted"/>
<comment type="caution">
    <text evidence="2">The sequence shown here is derived from an EMBL/GenBank/DDBJ whole genome shotgun (WGS) entry which is preliminary data.</text>
</comment>
<dbReference type="InterPro" id="IPR043519">
    <property type="entry name" value="NT_sf"/>
</dbReference>
<evidence type="ECO:0000313" key="3">
    <source>
        <dbReference type="Proteomes" id="UP000254876"/>
    </source>
</evidence>
<dbReference type="AlphaFoldDB" id="A0A6I5V174"/>
<name>A0A6I5V174_9FLAO</name>
<keyword evidence="2" id="KW-0808">Transferase</keyword>
<dbReference type="CDD" id="cd05403">
    <property type="entry name" value="NT_KNTase_like"/>
    <property type="match status" value="1"/>
</dbReference>
<dbReference type="Proteomes" id="UP000254876">
    <property type="component" value="Unassembled WGS sequence"/>
</dbReference>
<dbReference type="InterPro" id="IPR002934">
    <property type="entry name" value="Polymerase_NTP_transf_dom"/>
</dbReference>
<feature type="domain" description="Polymerase nucleotidyl transferase" evidence="1">
    <location>
        <begin position="17"/>
        <end position="105"/>
    </location>
</feature>
<dbReference type="Pfam" id="PF01909">
    <property type="entry name" value="NTP_transf_2"/>
    <property type="match status" value="1"/>
</dbReference>
<dbReference type="GO" id="GO:0016779">
    <property type="term" value="F:nucleotidyltransferase activity"/>
    <property type="evidence" value="ECO:0007669"/>
    <property type="project" value="InterPro"/>
</dbReference>
<accession>A0A6I5V174</accession>
<protein>
    <submittedName>
        <fullName evidence="2">Nucleotidyltransferase domain</fullName>
    </submittedName>
</protein>
<dbReference type="SUPFAM" id="SSF81301">
    <property type="entry name" value="Nucleotidyltransferase"/>
    <property type="match status" value="1"/>
</dbReference>
<evidence type="ECO:0000313" key="2">
    <source>
        <dbReference type="EMBL" id="STD02178.1"/>
    </source>
</evidence>
<organism evidence="2 3">
    <name type="scientific">Elizabethkingia anophelis</name>
    <dbReference type="NCBI Taxonomy" id="1117645"/>
    <lineage>
        <taxon>Bacteria</taxon>
        <taxon>Pseudomonadati</taxon>
        <taxon>Bacteroidota</taxon>
        <taxon>Flavobacteriia</taxon>
        <taxon>Flavobacteriales</taxon>
        <taxon>Weeksellaceae</taxon>
        <taxon>Elizabethkingia</taxon>
    </lineage>
</organism>
<dbReference type="RefSeq" id="WP_078781804.1">
    <property type="nucleotide sequence ID" value="NZ_CP034247.1"/>
</dbReference>
<sequence length="261" mass="30942">MAGFIFIFKKKMEEALNEFIEHWKSKKHVIGILLTGSYAVGLQNENSDIDIRIIFNNTKKRTIKGLSIINGFKFSYLGRNHEITRKIFNTQFLNQEKRESYIFNIGKILYDKSGEVQRLIDLAYTYVNTPTLLKPKTQDIIRTSLYALYSHKNHLISLSENTPFFYYHYYIFLKQALTSYSNLLNCEPFLDMKTEKLLCDAEYRRAYHWPNFPDQTFSKMWISIISLEKVNKASVLKLYEYIENKIGKVDEKKFIISWNEV</sequence>
<evidence type="ECO:0000259" key="1">
    <source>
        <dbReference type="Pfam" id="PF01909"/>
    </source>
</evidence>
<dbReference type="Gene3D" id="3.30.460.10">
    <property type="entry name" value="Beta Polymerase, domain 2"/>
    <property type="match status" value="1"/>
</dbReference>
<gene>
    <name evidence="2" type="ORF">NCTC10588_01762</name>
</gene>